<evidence type="ECO:0008006" key="3">
    <source>
        <dbReference type="Google" id="ProtNLM"/>
    </source>
</evidence>
<dbReference type="Proteomes" id="UP000199600">
    <property type="component" value="Unassembled WGS sequence"/>
</dbReference>
<name>A0A1A8XVB3_9RHOO</name>
<evidence type="ECO:0000313" key="1">
    <source>
        <dbReference type="EMBL" id="SBT08970.1"/>
    </source>
</evidence>
<dbReference type="SUPFAM" id="SSF46955">
    <property type="entry name" value="Putative DNA-binding domain"/>
    <property type="match status" value="1"/>
</dbReference>
<evidence type="ECO:0000313" key="2">
    <source>
        <dbReference type="Proteomes" id="UP000199600"/>
    </source>
</evidence>
<reference evidence="1 2" key="1">
    <citation type="submission" date="2016-06" db="EMBL/GenBank/DDBJ databases">
        <authorList>
            <person name="Kjaerup R.B."/>
            <person name="Dalgaard T.S."/>
            <person name="Juul-Madsen H.R."/>
        </authorList>
    </citation>
    <scope>NUCLEOTIDE SEQUENCE [LARGE SCALE GENOMIC DNA]</scope>
    <source>
        <strain evidence="1">2</strain>
    </source>
</reference>
<protein>
    <recommendedName>
        <fullName evidence="3">Helix-turn-helix domain-containing protein</fullName>
    </recommendedName>
</protein>
<gene>
    <name evidence="1" type="ORF">PROAA_2990012</name>
</gene>
<dbReference type="RefSeq" id="WP_186411435.1">
    <property type="nucleotide sequence ID" value="NZ_FLQY01000222.1"/>
</dbReference>
<dbReference type="InterPro" id="IPR009061">
    <property type="entry name" value="DNA-bd_dom_put_sf"/>
</dbReference>
<dbReference type="EMBL" id="FLQY01000222">
    <property type="protein sequence ID" value="SBT08970.1"/>
    <property type="molecule type" value="Genomic_DNA"/>
</dbReference>
<proteinExistence type="predicted"/>
<keyword evidence="2" id="KW-1185">Reference proteome</keyword>
<dbReference type="AlphaFoldDB" id="A0A1A8XVB3"/>
<organism evidence="1 2">
    <name type="scientific">Candidatus Propionivibrio aalborgensis</name>
    <dbReference type="NCBI Taxonomy" id="1860101"/>
    <lineage>
        <taxon>Bacteria</taxon>
        <taxon>Pseudomonadati</taxon>
        <taxon>Pseudomonadota</taxon>
        <taxon>Betaproteobacteria</taxon>
        <taxon>Rhodocyclales</taxon>
        <taxon>Rhodocyclaceae</taxon>
        <taxon>Propionivibrio</taxon>
    </lineage>
</organism>
<sequence length="72" mass="8196">MEKRYINREEAALYLTNTLGLEVSKNTLQKWVTVGGGPAYSRFGKRAVYTTQDLIEWAERKLSKPRLSSTSS</sequence>
<accession>A0A1A8XVB3</accession>